<gene>
    <name evidence="1" type="ORF">I8752_34580</name>
</gene>
<accession>A0A8J7IH36</accession>
<name>A0A8J7IH36_9NOST</name>
<dbReference type="PANTHER" id="PTHR33627:SF1">
    <property type="entry name" value="TRANSPOSASE"/>
    <property type="match status" value="1"/>
</dbReference>
<protein>
    <submittedName>
        <fullName evidence="1">IS701 family transposase</fullName>
    </submittedName>
</protein>
<feature type="non-terminal residue" evidence="1">
    <location>
        <position position="70"/>
    </location>
</feature>
<proteinExistence type="predicted"/>
<sequence length="70" mass="8033">MDVELQILKHLPRDAQPTVALVDAYCAEYKDLFKEVRNYECFKYLHLGIISPIKRKSLPEIAKVVSINSA</sequence>
<dbReference type="EMBL" id="JAECZA010000302">
    <property type="protein sequence ID" value="MBH8577988.1"/>
    <property type="molecule type" value="Genomic_DNA"/>
</dbReference>
<dbReference type="AlphaFoldDB" id="A0A8J7IH36"/>
<organism evidence="1 2">
    <name type="scientific">Dendronalium phyllosphericum CENA369</name>
    <dbReference type="NCBI Taxonomy" id="1725256"/>
    <lineage>
        <taxon>Bacteria</taxon>
        <taxon>Bacillati</taxon>
        <taxon>Cyanobacteriota</taxon>
        <taxon>Cyanophyceae</taxon>
        <taxon>Nostocales</taxon>
        <taxon>Nostocaceae</taxon>
        <taxon>Dendronalium</taxon>
        <taxon>Dendronalium phyllosphericum</taxon>
    </lineage>
</organism>
<evidence type="ECO:0000313" key="1">
    <source>
        <dbReference type="EMBL" id="MBH8577988.1"/>
    </source>
</evidence>
<comment type="caution">
    <text evidence="1">The sequence shown here is derived from an EMBL/GenBank/DDBJ whole genome shotgun (WGS) entry which is preliminary data.</text>
</comment>
<dbReference type="PANTHER" id="PTHR33627">
    <property type="entry name" value="TRANSPOSASE"/>
    <property type="match status" value="1"/>
</dbReference>
<evidence type="ECO:0000313" key="2">
    <source>
        <dbReference type="Proteomes" id="UP000662314"/>
    </source>
</evidence>
<reference evidence="1 2" key="1">
    <citation type="journal article" date="2021" name="Int. J. Syst. Evol. Microbiol.">
        <title>Amazonocrinis nigriterrae gen. nov., sp. nov., Atlanticothrix silvestris gen. nov., sp. nov. and Dendronalium phyllosphericum gen. nov., sp. nov., nostocacean cyanobacteria from Brazilian environments.</title>
        <authorList>
            <person name="Alvarenga D.O."/>
            <person name="Andreote A.P.D."/>
            <person name="Branco L.H.Z."/>
            <person name="Delbaje E."/>
            <person name="Cruz R.B."/>
            <person name="Varani A.M."/>
            <person name="Fiore M.F."/>
        </authorList>
    </citation>
    <scope>NUCLEOTIDE SEQUENCE [LARGE SCALE GENOMIC DNA]</scope>
    <source>
        <strain evidence="1 2">CENA369</strain>
    </source>
</reference>
<dbReference type="InterPro" id="IPR039365">
    <property type="entry name" value="IS701-like"/>
</dbReference>
<dbReference type="Proteomes" id="UP000662314">
    <property type="component" value="Unassembled WGS sequence"/>
</dbReference>
<keyword evidence="2" id="KW-1185">Reference proteome</keyword>